<feature type="region of interest" description="Disordered" evidence="1">
    <location>
        <begin position="231"/>
        <end position="262"/>
    </location>
</feature>
<dbReference type="OrthoDB" id="1436396at2759"/>
<dbReference type="InterPro" id="IPR012340">
    <property type="entry name" value="NA-bd_OB-fold"/>
</dbReference>
<dbReference type="Gene3D" id="2.40.50.140">
    <property type="entry name" value="Nucleic acid-binding proteins"/>
    <property type="match status" value="1"/>
</dbReference>
<feature type="compositionally biased region" description="Polar residues" evidence="1">
    <location>
        <begin position="14"/>
        <end position="26"/>
    </location>
</feature>
<feature type="compositionally biased region" description="Basic and acidic residues" evidence="1">
    <location>
        <begin position="27"/>
        <end position="37"/>
    </location>
</feature>
<evidence type="ECO:0000313" key="2">
    <source>
        <dbReference type="EMBL" id="GAU19168.1"/>
    </source>
</evidence>
<name>A0A2Z6MA13_TRISU</name>
<evidence type="ECO:0008006" key="4">
    <source>
        <dbReference type="Google" id="ProtNLM"/>
    </source>
</evidence>
<dbReference type="EMBL" id="DF973195">
    <property type="protein sequence ID" value="GAU19168.1"/>
    <property type="molecule type" value="Genomic_DNA"/>
</dbReference>
<proteinExistence type="predicted"/>
<evidence type="ECO:0000313" key="3">
    <source>
        <dbReference type="Proteomes" id="UP000242715"/>
    </source>
</evidence>
<organism evidence="2 3">
    <name type="scientific">Trifolium subterraneum</name>
    <name type="common">Subterranean clover</name>
    <dbReference type="NCBI Taxonomy" id="3900"/>
    <lineage>
        <taxon>Eukaryota</taxon>
        <taxon>Viridiplantae</taxon>
        <taxon>Streptophyta</taxon>
        <taxon>Embryophyta</taxon>
        <taxon>Tracheophyta</taxon>
        <taxon>Spermatophyta</taxon>
        <taxon>Magnoliopsida</taxon>
        <taxon>eudicotyledons</taxon>
        <taxon>Gunneridae</taxon>
        <taxon>Pentapetalae</taxon>
        <taxon>rosids</taxon>
        <taxon>fabids</taxon>
        <taxon>Fabales</taxon>
        <taxon>Fabaceae</taxon>
        <taxon>Papilionoideae</taxon>
        <taxon>50 kb inversion clade</taxon>
        <taxon>NPAAA clade</taxon>
        <taxon>Hologalegina</taxon>
        <taxon>IRL clade</taxon>
        <taxon>Trifolieae</taxon>
        <taxon>Trifolium</taxon>
    </lineage>
</organism>
<gene>
    <name evidence="2" type="ORF">TSUD_89330</name>
</gene>
<sequence>MEYTEPLKVKKSQTDSSKQKVQTSTNETDKLKVQTETNETDKLKTFTQASAGSSYSSDENFIKQARVLTLGAMRKLKVDTFCVTVATTSHVKVSNGGWYFRGCQDCSCKAEGSVPPFICKNGHKTNQDIIRYKLDVEVYDGDDTTKFVFWDNTLNEILGISAATLLEKQKQISELLPVAESSSKGIPTNQEQLFAIEDSPPIQIFDKTDIEKFASLDDSMLSTPNVSAIADVDTSASSKKTPAKRTASKNPAVESTNLEAQF</sequence>
<feature type="region of interest" description="Disordered" evidence="1">
    <location>
        <begin position="1"/>
        <end position="37"/>
    </location>
</feature>
<protein>
    <recommendedName>
        <fullName evidence="4">Replication factor A C-terminal domain-containing protein</fullName>
    </recommendedName>
</protein>
<feature type="compositionally biased region" description="Polar residues" evidence="1">
    <location>
        <begin position="253"/>
        <end position="262"/>
    </location>
</feature>
<evidence type="ECO:0000256" key="1">
    <source>
        <dbReference type="SAM" id="MobiDB-lite"/>
    </source>
</evidence>
<reference evidence="3" key="1">
    <citation type="journal article" date="2017" name="Front. Plant Sci.">
        <title>Climate Clever Clovers: New Paradigm to Reduce the Environmental Footprint of Ruminants by Breeding Low Methanogenic Forages Utilizing Haplotype Variation.</title>
        <authorList>
            <person name="Kaur P."/>
            <person name="Appels R."/>
            <person name="Bayer P.E."/>
            <person name="Keeble-Gagnere G."/>
            <person name="Wang J."/>
            <person name="Hirakawa H."/>
            <person name="Shirasawa K."/>
            <person name="Vercoe P."/>
            <person name="Stefanova K."/>
            <person name="Durmic Z."/>
            <person name="Nichols P."/>
            <person name="Revell C."/>
            <person name="Isobe S.N."/>
            <person name="Edwards D."/>
            <person name="Erskine W."/>
        </authorList>
    </citation>
    <scope>NUCLEOTIDE SEQUENCE [LARGE SCALE GENOMIC DNA]</scope>
    <source>
        <strain evidence="3">cv. Daliak</strain>
    </source>
</reference>
<dbReference type="AlphaFoldDB" id="A0A2Z6MA13"/>
<accession>A0A2Z6MA13</accession>
<dbReference type="Proteomes" id="UP000242715">
    <property type="component" value="Unassembled WGS sequence"/>
</dbReference>
<dbReference type="SUPFAM" id="SSF50249">
    <property type="entry name" value="Nucleic acid-binding proteins"/>
    <property type="match status" value="1"/>
</dbReference>
<keyword evidence="3" id="KW-1185">Reference proteome</keyword>